<dbReference type="InterPro" id="IPR036250">
    <property type="entry name" value="AcylCo_DH-like_C"/>
</dbReference>
<dbReference type="FunFam" id="1.20.140.10:FF:000001">
    <property type="entry name" value="Acyl-CoA dehydrogenase"/>
    <property type="match status" value="1"/>
</dbReference>
<name>A0A3M0A850_9GAMM</name>
<evidence type="ECO:0000256" key="5">
    <source>
        <dbReference type="ARBA" id="ARBA00023002"/>
    </source>
</evidence>
<dbReference type="FunFam" id="1.10.540.10:FF:000009">
    <property type="entry name" value="Probable acyl-CoA dehydrogenase"/>
    <property type="match status" value="1"/>
</dbReference>
<dbReference type="GO" id="GO:0050660">
    <property type="term" value="F:flavin adenine dinucleotide binding"/>
    <property type="evidence" value="ECO:0007669"/>
    <property type="project" value="InterPro"/>
</dbReference>
<comment type="cofactor">
    <cofactor evidence="1 6">
        <name>FAD</name>
        <dbReference type="ChEBI" id="CHEBI:57692"/>
    </cofactor>
</comment>
<dbReference type="InterPro" id="IPR037069">
    <property type="entry name" value="AcylCoA_DH/ox_N_sf"/>
</dbReference>
<dbReference type="PANTHER" id="PTHR43884:SF12">
    <property type="entry name" value="ISOVALERYL-COA DEHYDROGENASE, MITOCHONDRIAL-RELATED"/>
    <property type="match status" value="1"/>
</dbReference>
<dbReference type="FunFam" id="2.40.110.10:FF:000002">
    <property type="entry name" value="Acyl-CoA dehydrogenase fadE12"/>
    <property type="match status" value="1"/>
</dbReference>
<comment type="similarity">
    <text evidence="2 6">Belongs to the acyl-CoA dehydrogenase family.</text>
</comment>
<evidence type="ECO:0000313" key="10">
    <source>
        <dbReference type="EMBL" id="RMA80980.1"/>
    </source>
</evidence>
<comment type="caution">
    <text evidence="10">The sequence shown here is derived from an EMBL/GenBank/DDBJ whole genome shotgun (WGS) entry which is preliminary data.</text>
</comment>
<dbReference type="Gene3D" id="1.10.540.10">
    <property type="entry name" value="Acyl-CoA dehydrogenase/oxidase, N-terminal domain"/>
    <property type="match status" value="1"/>
</dbReference>
<keyword evidence="4 6" id="KW-0274">FAD</keyword>
<dbReference type="PROSITE" id="PS00073">
    <property type="entry name" value="ACYL_COA_DH_2"/>
    <property type="match status" value="1"/>
</dbReference>
<dbReference type="PANTHER" id="PTHR43884">
    <property type="entry name" value="ACYL-COA DEHYDROGENASE"/>
    <property type="match status" value="1"/>
</dbReference>
<dbReference type="InterPro" id="IPR013786">
    <property type="entry name" value="AcylCoA_DH/ox_N"/>
</dbReference>
<keyword evidence="11" id="KW-1185">Reference proteome</keyword>
<accession>A0A3M0A850</accession>
<feature type="domain" description="Acyl-CoA dehydrogenase/oxidase N-terminal" evidence="9">
    <location>
        <begin position="8"/>
        <end position="117"/>
    </location>
</feature>
<dbReference type="Gene3D" id="2.40.110.10">
    <property type="entry name" value="Butyryl-CoA Dehydrogenase, subunit A, domain 2"/>
    <property type="match status" value="1"/>
</dbReference>
<keyword evidence="5 6" id="KW-0560">Oxidoreductase</keyword>
<dbReference type="EMBL" id="REFJ01000002">
    <property type="protein sequence ID" value="RMA80980.1"/>
    <property type="molecule type" value="Genomic_DNA"/>
</dbReference>
<evidence type="ECO:0000313" key="11">
    <source>
        <dbReference type="Proteomes" id="UP000267187"/>
    </source>
</evidence>
<dbReference type="Gene3D" id="1.20.140.10">
    <property type="entry name" value="Butyryl-CoA Dehydrogenase, subunit A, domain 3"/>
    <property type="match status" value="1"/>
</dbReference>
<dbReference type="SUPFAM" id="SSF47203">
    <property type="entry name" value="Acyl-CoA dehydrogenase C-terminal domain-like"/>
    <property type="match status" value="1"/>
</dbReference>
<evidence type="ECO:0000256" key="2">
    <source>
        <dbReference type="ARBA" id="ARBA00009347"/>
    </source>
</evidence>
<dbReference type="OrthoDB" id="6138585at2"/>
<dbReference type="InterPro" id="IPR006091">
    <property type="entry name" value="Acyl-CoA_Oxase/DH_mid-dom"/>
</dbReference>
<evidence type="ECO:0000256" key="3">
    <source>
        <dbReference type="ARBA" id="ARBA00022630"/>
    </source>
</evidence>
<dbReference type="SUPFAM" id="SSF56645">
    <property type="entry name" value="Acyl-CoA dehydrogenase NM domain-like"/>
    <property type="match status" value="1"/>
</dbReference>
<dbReference type="InterPro" id="IPR009100">
    <property type="entry name" value="AcylCoA_DH/oxidase_NM_dom_sf"/>
</dbReference>
<dbReference type="Pfam" id="PF02771">
    <property type="entry name" value="Acyl-CoA_dh_N"/>
    <property type="match status" value="1"/>
</dbReference>
<dbReference type="RefSeq" id="WP_121876149.1">
    <property type="nucleotide sequence ID" value="NZ_REFJ01000002.1"/>
</dbReference>
<dbReference type="InterPro" id="IPR006089">
    <property type="entry name" value="Acyl-CoA_DH_CS"/>
</dbReference>
<feature type="domain" description="Acyl-CoA oxidase/dehydrogenase middle" evidence="8">
    <location>
        <begin position="122"/>
        <end position="217"/>
    </location>
</feature>
<dbReference type="Proteomes" id="UP000267187">
    <property type="component" value="Unassembled WGS sequence"/>
</dbReference>
<dbReference type="Pfam" id="PF00441">
    <property type="entry name" value="Acyl-CoA_dh_1"/>
    <property type="match status" value="1"/>
</dbReference>
<evidence type="ECO:0000256" key="6">
    <source>
        <dbReference type="RuleBase" id="RU362125"/>
    </source>
</evidence>
<evidence type="ECO:0000259" key="7">
    <source>
        <dbReference type="Pfam" id="PF00441"/>
    </source>
</evidence>
<evidence type="ECO:0000256" key="1">
    <source>
        <dbReference type="ARBA" id="ARBA00001974"/>
    </source>
</evidence>
<evidence type="ECO:0000259" key="9">
    <source>
        <dbReference type="Pfam" id="PF02771"/>
    </source>
</evidence>
<evidence type="ECO:0000259" key="8">
    <source>
        <dbReference type="Pfam" id="PF02770"/>
    </source>
</evidence>
<dbReference type="InterPro" id="IPR046373">
    <property type="entry name" value="Acyl-CoA_Oxase/DH_mid-dom_sf"/>
</dbReference>
<dbReference type="AlphaFoldDB" id="A0A3M0A850"/>
<protein>
    <submittedName>
        <fullName evidence="10">Acyl-CoA dehydrogenase</fullName>
    </submittedName>
</protein>
<organism evidence="10 11">
    <name type="scientific">Umboniibacter marinipuniceus</name>
    <dbReference type="NCBI Taxonomy" id="569599"/>
    <lineage>
        <taxon>Bacteria</taxon>
        <taxon>Pseudomonadati</taxon>
        <taxon>Pseudomonadota</taxon>
        <taxon>Gammaproteobacteria</taxon>
        <taxon>Cellvibrionales</taxon>
        <taxon>Cellvibrionaceae</taxon>
        <taxon>Umboniibacter</taxon>
    </lineage>
</organism>
<proteinExistence type="inferred from homology"/>
<sequence>MKRKLFDSDHEQFRASVRKFLAEEAAPHREAWEKDGQVSREIWRRAGELGMLCPTIPEEYGGVGVDFRYNVIVDEEVARCGVSGLGFGLHSDISVPYLLAYGTEAQKQKYLPGCIDGSIITAIAMTEPGTGSDLQSVKTFARKEGDEFVLNGSKTFITNGQMADLVFVVAKSGDGEGAKAVSLFLVEAGTPGFTKGKNLEKIGLKSQDTSELFFQDVRIPADNLLGEAGMGFIYLMQELSQERLSVAVAAVAVSEWILEETVNYVKERHAFGRPIAALQNTQFKLAELSAEATQARIFVDYCLEQHLAGELDQVLAAKLKLLTTDLQCKLVDECLQLHGGYGYMWEYPVARAFADSRVQKIYAGTNEIMKLIIGRTLIS</sequence>
<keyword evidence="3 6" id="KW-0285">Flavoprotein</keyword>
<gene>
    <name evidence="10" type="ORF">DFR27_0770</name>
</gene>
<feature type="domain" description="Acyl-CoA dehydrogenase/oxidase C-terminal" evidence="7">
    <location>
        <begin position="229"/>
        <end position="377"/>
    </location>
</feature>
<dbReference type="InterPro" id="IPR009075">
    <property type="entry name" value="AcylCo_DH/oxidase_C"/>
</dbReference>
<dbReference type="Pfam" id="PF02770">
    <property type="entry name" value="Acyl-CoA_dh_M"/>
    <property type="match status" value="1"/>
</dbReference>
<dbReference type="GO" id="GO:0003995">
    <property type="term" value="F:acyl-CoA dehydrogenase activity"/>
    <property type="evidence" value="ECO:0007669"/>
    <property type="project" value="InterPro"/>
</dbReference>
<evidence type="ECO:0000256" key="4">
    <source>
        <dbReference type="ARBA" id="ARBA00022827"/>
    </source>
</evidence>
<reference evidence="10 11" key="1">
    <citation type="submission" date="2018-10" db="EMBL/GenBank/DDBJ databases">
        <title>Genomic Encyclopedia of Type Strains, Phase IV (KMG-IV): sequencing the most valuable type-strain genomes for metagenomic binning, comparative biology and taxonomic classification.</title>
        <authorList>
            <person name="Goeker M."/>
        </authorList>
    </citation>
    <scope>NUCLEOTIDE SEQUENCE [LARGE SCALE GENOMIC DNA]</scope>
    <source>
        <strain evidence="10 11">DSM 25080</strain>
    </source>
</reference>